<comment type="subcellular location">
    <subcellularLocation>
        <location evidence="1 14">Cytoplasm</location>
    </subcellularLocation>
</comment>
<dbReference type="GO" id="GO:0005737">
    <property type="term" value="C:cytoplasm"/>
    <property type="evidence" value="ECO:0007669"/>
    <property type="project" value="UniProtKB-SubCell"/>
</dbReference>
<keyword evidence="4 14" id="KW-0436">Ligase</keyword>
<dbReference type="HAMAP" id="MF_00184">
    <property type="entry name" value="Thr_tRNA_synth"/>
    <property type="match status" value="1"/>
</dbReference>
<organism evidence="16 17">
    <name type="scientific">Methanoliparum thermophilum</name>
    <dbReference type="NCBI Taxonomy" id="2491083"/>
    <lineage>
        <taxon>Archaea</taxon>
        <taxon>Methanobacteriati</taxon>
        <taxon>Methanobacteriota</taxon>
        <taxon>Candidatus Methanoliparia</taxon>
        <taxon>Candidatus Methanoliparales</taxon>
        <taxon>Candidatus Methanoliparaceae</taxon>
        <taxon>Candidatus Methanoliparum</taxon>
    </lineage>
</organism>
<dbReference type="InterPro" id="IPR002314">
    <property type="entry name" value="aa-tRNA-synt_IIb"/>
</dbReference>
<evidence type="ECO:0000256" key="7">
    <source>
        <dbReference type="ARBA" id="ARBA00022833"/>
    </source>
</evidence>
<evidence type="ECO:0000259" key="15">
    <source>
        <dbReference type="PROSITE" id="PS50862"/>
    </source>
</evidence>
<keyword evidence="3 14" id="KW-0820">tRNA-binding</keyword>
<comment type="caution">
    <text evidence="14">Lacks conserved residue(s) required for the propagation of feature annotation.</text>
</comment>
<dbReference type="FunFam" id="3.50.80.10:FF:000004">
    <property type="entry name" value="Threonine--tRNA ligase"/>
    <property type="match status" value="1"/>
</dbReference>
<evidence type="ECO:0000256" key="3">
    <source>
        <dbReference type="ARBA" id="ARBA00022555"/>
    </source>
</evidence>
<dbReference type="InterPro" id="IPR006195">
    <property type="entry name" value="aa-tRNA-synth_II"/>
</dbReference>
<dbReference type="PANTHER" id="PTHR11451:SF44">
    <property type="entry name" value="THREONINE--TRNA LIGASE, CHLOROPLASTIC_MITOCHONDRIAL 2"/>
    <property type="match status" value="1"/>
</dbReference>
<feature type="domain" description="Aminoacyl-transfer RNA synthetases class-II family profile" evidence="15">
    <location>
        <begin position="199"/>
        <end position="494"/>
    </location>
</feature>
<protein>
    <recommendedName>
        <fullName evidence="14">Threonine--tRNA ligase</fullName>
        <ecNumber evidence="14">6.1.1.3</ecNumber>
    </recommendedName>
    <alternativeName>
        <fullName evidence="14">Threonyl-tRNA synthetase</fullName>
        <shortName evidence="14">ThrRS</shortName>
    </alternativeName>
</protein>
<evidence type="ECO:0000256" key="4">
    <source>
        <dbReference type="ARBA" id="ARBA00022598"/>
    </source>
</evidence>
<dbReference type="PROSITE" id="PS50862">
    <property type="entry name" value="AA_TRNA_LIGASE_II"/>
    <property type="match status" value="1"/>
</dbReference>
<keyword evidence="5 14" id="KW-0479">Metal-binding</keyword>
<feature type="binding site" evidence="14">
    <location>
        <position position="467"/>
    </location>
    <ligand>
        <name>Zn(2+)</name>
        <dbReference type="ChEBI" id="CHEBI:29105"/>
        <note>catalytic</note>
    </ligand>
</feature>
<evidence type="ECO:0000313" key="16">
    <source>
        <dbReference type="EMBL" id="RZN65011.1"/>
    </source>
</evidence>
<dbReference type="Pfam" id="PF03129">
    <property type="entry name" value="HGTP_anticodon"/>
    <property type="match status" value="1"/>
</dbReference>
<name>A0A520KSW9_METT2</name>
<dbReference type="CDD" id="cd00860">
    <property type="entry name" value="ThrRS_anticodon"/>
    <property type="match status" value="1"/>
</dbReference>
<sequence length="613" mass="71923">MRLLLIHSDKIEYSLKDKTRYAEYLDNSSKSDSMDEALVVFVSIEKIDEKNPENVVKKAIKEIKDVCKEVGTVNVMLYPYAHLSDTLADPNFSIELLKRMETELNNLDGFNIKRAPFGWYKAFNLQCKGHPLSELSRTITPDKEEDESKEEVNSTFYILDTRGRLYDPDLFDFTNYENLKRFYIYESTGDRKTDNKTPNHILLMRREEIADYEPASDPGNMRYYPKGRLIKSLLEEYILKRALDSGAMEVETPVMYDTSHPALGEYLKRFPARRYEIDSEKKRLFLRFSACFGQFLIGKDMTISYRNLPLKMVEMTKYSFRREQRGELTGLRRLRTFTMPDMHTFCSDLDQAMEEFEKQYELSVDMLKDIGLSTKDYEVAIRFTRNFYEEDKEFIERLVSIIDKPVLVEIWDERFFYFVMKFEFNFIDKSGKATSLSTVQIDVENAERYGITYTDADGRDKSPIILHCSPSGAIERVMYSLIEKGSMMDIPILPTWLSPTQVRIIPIHKEENDFTEEVYFKLLNEGIRADIDDRDSTLSKKIREAEMEWIPYIVVIGEKERKGRMLSVNIRKDKSKEELSVEDLIRRVKEEVGSLPKKSLNLPYTLSKRAKFV</sequence>
<keyword evidence="7 14" id="KW-0862">Zinc</keyword>
<dbReference type="PANTHER" id="PTHR11451">
    <property type="entry name" value="THREONINE-TRNA LIGASE"/>
    <property type="match status" value="1"/>
</dbReference>
<dbReference type="InterPro" id="IPR002320">
    <property type="entry name" value="Thr-tRNA-ligase_IIa"/>
</dbReference>
<dbReference type="GO" id="GO:0000049">
    <property type="term" value="F:tRNA binding"/>
    <property type="evidence" value="ECO:0007669"/>
    <property type="project" value="UniProtKB-KW"/>
</dbReference>
<dbReference type="EMBL" id="RXIF01000004">
    <property type="protein sequence ID" value="RZN65011.1"/>
    <property type="molecule type" value="Genomic_DNA"/>
</dbReference>
<dbReference type="GO" id="GO:0004829">
    <property type="term" value="F:threonine-tRNA ligase activity"/>
    <property type="evidence" value="ECO:0007669"/>
    <property type="project" value="UniProtKB-UniRule"/>
</dbReference>
<keyword evidence="2 14" id="KW-0963">Cytoplasm</keyword>
<dbReference type="NCBIfam" id="NF003068">
    <property type="entry name" value="PRK03991.1"/>
    <property type="match status" value="1"/>
</dbReference>
<accession>A0A520KSW9</accession>
<evidence type="ECO:0000256" key="9">
    <source>
        <dbReference type="ARBA" id="ARBA00022884"/>
    </source>
</evidence>
<feature type="binding site" evidence="14">
    <location>
        <position position="343"/>
    </location>
    <ligand>
        <name>Zn(2+)</name>
        <dbReference type="ChEBI" id="CHEBI:29105"/>
        <note>catalytic</note>
    </ligand>
</feature>
<evidence type="ECO:0000256" key="6">
    <source>
        <dbReference type="ARBA" id="ARBA00022741"/>
    </source>
</evidence>
<evidence type="ECO:0000256" key="13">
    <source>
        <dbReference type="ARBA" id="ARBA00060816"/>
    </source>
</evidence>
<evidence type="ECO:0000256" key="10">
    <source>
        <dbReference type="ARBA" id="ARBA00022917"/>
    </source>
</evidence>
<dbReference type="Pfam" id="PF00587">
    <property type="entry name" value="tRNA-synt_2b"/>
    <property type="match status" value="1"/>
</dbReference>
<evidence type="ECO:0000256" key="11">
    <source>
        <dbReference type="ARBA" id="ARBA00023146"/>
    </source>
</evidence>
<feature type="binding site" evidence="14">
    <location>
        <position position="291"/>
    </location>
    <ligand>
        <name>Zn(2+)</name>
        <dbReference type="ChEBI" id="CHEBI:29105"/>
        <note>catalytic</note>
    </ligand>
</feature>
<dbReference type="Pfam" id="PF08915">
    <property type="entry name" value="tRNA-Thr_ED"/>
    <property type="match status" value="1"/>
</dbReference>
<comment type="cofactor">
    <cofactor evidence="14">
        <name>Zn(2+)</name>
        <dbReference type="ChEBI" id="CHEBI:29105"/>
    </cofactor>
    <text evidence="14">Binds 1 zinc ion per subunit.</text>
</comment>
<comment type="similarity">
    <text evidence="13">Belongs to the class-II aminoacyl-tRNA synthetase family. Archaea-specific ThrRS editing domain subfamily.</text>
</comment>
<dbReference type="SUPFAM" id="SSF55681">
    <property type="entry name" value="Class II aaRS and biotin synthetases"/>
    <property type="match status" value="1"/>
</dbReference>
<gene>
    <name evidence="14" type="primary">thrS</name>
    <name evidence="16" type="ORF">EF806_02925</name>
</gene>
<keyword evidence="8 14" id="KW-0067">ATP-binding</keyword>
<keyword evidence="10 14" id="KW-0648">Protein biosynthesis</keyword>
<keyword evidence="11 14" id="KW-0030">Aminoacyl-tRNA synthetase</keyword>
<dbReference type="InterPro" id="IPR036621">
    <property type="entry name" value="Anticodon-bd_dom_sf"/>
</dbReference>
<proteinExistence type="inferred from homology"/>
<dbReference type="Proteomes" id="UP000317158">
    <property type="component" value="Unassembled WGS sequence"/>
</dbReference>
<dbReference type="FunFam" id="3.40.50.800:FF:000001">
    <property type="entry name" value="Threonine--tRNA ligase"/>
    <property type="match status" value="1"/>
</dbReference>
<evidence type="ECO:0000256" key="2">
    <source>
        <dbReference type="ARBA" id="ARBA00022490"/>
    </source>
</evidence>
<dbReference type="AlphaFoldDB" id="A0A520KSW9"/>
<evidence type="ECO:0000256" key="5">
    <source>
        <dbReference type="ARBA" id="ARBA00022723"/>
    </source>
</evidence>
<dbReference type="NCBIfam" id="TIGR00418">
    <property type="entry name" value="thrS"/>
    <property type="match status" value="1"/>
</dbReference>
<dbReference type="PRINTS" id="PR01047">
    <property type="entry name" value="TRNASYNTHTHR"/>
</dbReference>
<dbReference type="InterPro" id="IPR047246">
    <property type="entry name" value="ThrRS_anticodon"/>
</dbReference>
<evidence type="ECO:0000256" key="8">
    <source>
        <dbReference type="ARBA" id="ARBA00022840"/>
    </source>
</evidence>
<dbReference type="EC" id="6.1.1.3" evidence="14"/>
<dbReference type="InterPro" id="IPR023509">
    <property type="entry name" value="DTD-like_sf"/>
</dbReference>
<dbReference type="GO" id="GO:0002161">
    <property type="term" value="F:aminoacyl-tRNA deacylase activity"/>
    <property type="evidence" value="ECO:0007669"/>
    <property type="project" value="UniProtKB-ARBA"/>
</dbReference>
<reference evidence="16 17" key="1">
    <citation type="journal article" date="2019" name="Nat. Microbiol.">
        <title>Wide diversity of methane and short-chain alkane metabolisms in uncultured archaea.</title>
        <authorList>
            <person name="Borrel G."/>
            <person name="Adam P.S."/>
            <person name="McKay L.J."/>
            <person name="Chen L.X."/>
            <person name="Sierra-Garcia I.N."/>
            <person name="Sieber C.M."/>
            <person name="Letourneur Q."/>
            <person name="Ghozlane A."/>
            <person name="Andersen G.L."/>
            <person name="Li W.J."/>
            <person name="Hallam S.J."/>
            <person name="Muyzer G."/>
            <person name="de Oliveira V.M."/>
            <person name="Inskeep W.P."/>
            <person name="Banfield J.F."/>
            <person name="Gribaldo S."/>
        </authorList>
    </citation>
    <scope>NUCLEOTIDE SEQUENCE [LARGE SCALE GENOMIC DNA]</scope>
    <source>
        <strain evidence="16">NM1a</strain>
    </source>
</reference>
<evidence type="ECO:0000256" key="1">
    <source>
        <dbReference type="ARBA" id="ARBA00004496"/>
    </source>
</evidence>
<dbReference type="FunFam" id="3.30.930.10:FF:000076">
    <property type="entry name" value="Threonine--tRNA ligase"/>
    <property type="match status" value="1"/>
</dbReference>
<dbReference type="InterPro" id="IPR045864">
    <property type="entry name" value="aa-tRNA-synth_II/BPL/LPL"/>
</dbReference>
<dbReference type="Gene3D" id="3.30.930.10">
    <property type="entry name" value="Bira Bifunctional Protein, Domain 2"/>
    <property type="match status" value="1"/>
</dbReference>
<dbReference type="InterPro" id="IPR004154">
    <property type="entry name" value="Anticodon-bd"/>
</dbReference>
<comment type="catalytic activity">
    <reaction evidence="12 14">
        <text>tRNA(Thr) + L-threonine + ATP = L-threonyl-tRNA(Thr) + AMP + diphosphate + H(+)</text>
        <dbReference type="Rhea" id="RHEA:24624"/>
        <dbReference type="Rhea" id="RHEA-COMP:9670"/>
        <dbReference type="Rhea" id="RHEA-COMP:9704"/>
        <dbReference type="ChEBI" id="CHEBI:15378"/>
        <dbReference type="ChEBI" id="CHEBI:30616"/>
        <dbReference type="ChEBI" id="CHEBI:33019"/>
        <dbReference type="ChEBI" id="CHEBI:57926"/>
        <dbReference type="ChEBI" id="CHEBI:78442"/>
        <dbReference type="ChEBI" id="CHEBI:78534"/>
        <dbReference type="ChEBI" id="CHEBI:456215"/>
        <dbReference type="EC" id="6.1.1.3"/>
    </reaction>
</comment>
<comment type="subunit">
    <text evidence="14">Homodimer.</text>
</comment>
<dbReference type="SUPFAM" id="SSF52954">
    <property type="entry name" value="Class II aaRS ABD-related"/>
    <property type="match status" value="1"/>
</dbReference>
<dbReference type="GO" id="GO:0008270">
    <property type="term" value="F:zinc ion binding"/>
    <property type="evidence" value="ECO:0007669"/>
    <property type="project" value="InterPro"/>
</dbReference>
<keyword evidence="9 14" id="KW-0694">RNA-binding</keyword>
<dbReference type="Gene3D" id="3.40.50.800">
    <property type="entry name" value="Anticodon-binding domain"/>
    <property type="match status" value="1"/>
</dbReference>
<evidence type="ECO:0000256" key="12">
    <source>
        <dbReference type="ARBA" id="ARBA00049515"/>
    </source>
</evidence>
<dbReference type="InterPro" id="IPR015011">
    <property type="entry name" value="Threonyl-tRNA_syn_edit_dom_arc"/>
</dbReference>
<dbReference type="Gene3D" id="3.50.80.10">
    <property type="entry name" value="D-tyrosyl-tRNA(Tyr) deacylase"/>
    <property type="match status" value="1"/>
</dbReference>
<dbReference type="GO" id="GO:0006435">
    <property type="term" value="P:threonyl-tRNA aminoacylation"/>
    <property type="evidence" value="ECO:0007669"/>
    <property type="project" value="UniProtKB-UniRule"/>
</dbReference>
<evidence type="ECO:0000256" key="14">
    <source>
        <dbReference type="HAMAP-Rule" id="MF_00184"/>
    </source>
</evidence>
<evidence type="ECO:0000313" key="17">
    <source>
        <dbReference type="Proteomes" id="UP000317158"/>
    </source>
</evidence>
<dbReference type="GO" id="GO:0005524">
    <property type="term" value="F:ATP binding"/>
    <property type="evidence" value="ECO:0007669"/>
    <property type="project" value="UniProtKB-UniRule"/>
</dbReference>
<comment type="caution">
    <text evidence="16">The sequence shown here is derived from an EMBL/GenBank/DDBJ whole genome shotgun (WGS) entry which is preliminary data.</text>
</comment>
<keyword evidence="6 14" id="KW-0547">Nucleotide-binding</keyword>